<dbReference type="EMBL" id="JABFDN010000002">
    <property type="protein sequence ID" value="NPU64904.1"/>
    <property type="molecule type" value="Genomic_DNA"/>
</dbReference>
<evidence type="ECO:0000313" key="2">
    <source>
        <dbReference type="EMBL" id="NPU64904.1"/>
    </source>
</evidence>
<feature type="coiled-coil region" evidence="1">
    <location>
        <begin position="31"/>
        <end position="83"/>
    </location>
</feature>
<dbReference type="RefSeq" id="WP_172110000.1">
    <property type="nucleotide sequence ID" value="NZ_JABFDN010000002.1"/>
</dbReference>
<proteinExistence type="predicted"/>
<comment type="caution">
    <text evidence="2">The sequence shown here is derived from an EMBL/GenBank/DDBJ whole genome shotgun (WGS) entry which is preliminary data.</text>
</comment>
<gene>
    <name evidence="2" type="ORF">HL667_07870</name>
</gene>
<protein>
    <submittedName>
        <fullName evidence="2">Uncharacterized protein</fullName>
    </submittedName>
</protein>
<name>A0ABX2C9F9_9BRAD</name>
<keyword evidence="3" id="KW-1185">Reference proteome</keyword>
<keyword evidence="1" id="KW-0175">Coiled coil</keyword>
<evidence type="ECO:0000313" key="3">
    <source>
        <dbReference type="Proteomes" id="UP000886476"/>
    </source>
</evidence>
<organism evidence="2 3">
    <name type="scientific">Bradyrhizobium aeschynomenes</name>
    <dbReference type="NCBI Taxonomy" id="2734909"/>
    <lineage>
        <taxon>Bacteria</taxon>
        <taxon>Pseudomonadati</taxon>
        <taxon>Pseudomonadota</taxon>
        <taxon>Alphaproteobacteria</taxon>
        <taxon>Hyphomicrobiales</taxon>
        <taxon>Nitrobacteraceae</taxon>
        <taxon>Bradyrhizobium</taxon>
    </lineage>
</organism>
<reference evidence="2" key="1">
    <citation type="submission" date="2020-05" db="EMBL/GenBank/DDBJ databases">
        <title>Nod-independent and nitrogen-fixing Bradyrhizobium aeschynomene sp. nov. isolated from nodules of Aeschynomene indica.</title>
        <authorList>
            <person name="Zhang Z."/>
        </authorList>
    </citation>
    <scope>NUCLEOTIDE SEQUENCE</scope>
    <source>
        <strain evidence="2">83012</strain>
    </source>
</reference>
<sequence length="85" mass="9613">MAETPTDAVHSILIKIQESIGAFRSEFGQFRQSTETRLDALEVLIRKQRRDSAGMLVMMRAAASDFDERVTEVEERIAALEARKS</sequence>
<accession>A0ABX2C9F9</accession>
<dbReference type="Proteomes" id="UP000886476">
    <property type="component" value="Unassembled WGS sequence"/>
</dbReference>
<evidence type="ECO:0000256" key="1">
    <source>
        <dbReference type="SAM" id="Coils"/>
    </source>
</evidence>